<dbReference type="AlphaFoldDB" id="A0A6A6SPP6"/>
<name>A0A6A6SPP6_9PLEO</name>
<gene>
    <name evidence="2" type="ORF">K491DRAFT_784129</name>
</gene>
<feature type="region of interest" description="Disordered" evidence="1">
    <location>
        <begin position="1"/>
        <end position="21"/>
    </location>
</feature>
<evidence type="ECO:0000256" key="1">
    <source>
        <dbReference type="SAM" id="MobiDB-lite"/>
    </source>
</evidence>
<proteinExistence type="predicted"/>
<evidence type="ECO:0000313" key="2">
    <source>
        <dbReference type="EMBL" id="KAF2648358.1"/>
    </source>
</evidence>
<protein>
    <submittedName>
        <fullName evidence="2">Uncharacterized protein</fullName>
    </submittedName>
</protein>
<dbReference type="EMBL" id="MU004543">
    <property type="protein sequence ID" value="KAF2648358.1"/>
    <property type="molecule type" value="Genomic_DNA"/>
</dbReference>
<dbReference type="Proteomes" id="UP000799324">
    <property type="component" value="Unassembled WGS sequence"/>
</dbReference>
<accession>A0A6A6SPP6</accession>
<reference evidence="2" key="1">
    <citation type="journal article" date="2020" name="Stud. Mycol.">
        <title>101 Dothideomycetes genomes: a test case for predicting lifestyles and emergence of pathogens.</title>
        <authorList>
            <person name="Haridas S."/>
            <person name="Albert R."/>
            <person name="Binder M."/>
            <person name="Bloem J."/>
            <person name="Labutti K."/>
            <person name="Salamov A."/>
            <person name="Andreopoulos B."/>
            <person name="Baker S."/>
            <person name="Barry K."/>
            <person name="Bills G."/>
            <person name="Bluhm B."/>
            <person name="Cannon C."/>
            <person name="Castanera R."/>
            <person name="Culley D."/>
            <person name="Daum C."/>
            <person name="Ezra D."/>
            <person name="Gonzalez J."/>
            <person name="Henrissat B."/>
            <person name="Kuo A."/>
            <person name="Liang C."/>
            <person name="Lipzen A."/>
            <person name="Lutzoni F."/>
            <person name="Magnuson J."/>
            <person name="Mondo S."/>
            <person name="Nolan M."/>
            <person name="Ohm R."/>
            <person name="Pangilinan J."/>
            <person name="Park H.-J."/>
            <person name="Ramirez L."/>
            <person name="Alfaro M."/>
            <person name="Sun H."/>
            <person name="Tritt A."/>
            <person name="Yoshinaga Y."/>
            <person name="Zwiers L.-H."/>
            <person name="Turgeon B."/>
            <person name="Goodwin S."/>
            <person name="Spatafora J."/>
            <person name="Crous P."/>
            <person name="Grigoriev I."/>
        </authorList>
    </citation>
    <scope>NUCLEOTIDE SEQUENCE</scope>
    <source>
        <strain evidence="2">CBS 122681</strain>
    </source>
</reference>
<evidence type="ECO:0000313" key="3">
    <source>
        <dbReference type="Proteomes" id="UP000799324"/>
    </source>
</evidence>
<organism evidence="2 3">
    <name type="scientific">Lophiostoma macrostomum CBS 122681</name>
    <dbReference type="NCBI Taxonomy" id="1314788"/>
    <lineage>
        <taxon>Eukaryota</taxon>
        <taxon>Fungi</taxon>
        <taxon>Dikarya</taxon>
        <taxon>Ascomycota</taxon>
        <taxon>Pezizomycotina</taxon>
        <taxon>Dothideomycetes</taxon>
        <taxon>Pleosporomycetidae</taxon>
        <taxon>Pleosporales</taxon>
        <taxon>Lophiostomataceae</taxon>
        <taxon>Lophiostoma</taxon>
    </lineage>
</organism>
<keyword evidence="3" id="KW-1185">Reference proteome</keyword>
<sequence>MTITRPSLEAHKANRNVGDNGTIKSDSVLAKNMLPEHREIVSLSDKIPATSHNDEVRMDSRAYNKATLHMYHLAPRLYNQPRPKVRRQYSPQYIPRAQRAKVEADKAKTKLS</sequence>